<evidence type="ECO:0000259" key="2">
    <source>
        <dbReference type="Pfam" id="PF07589"/>
    </source>
</evidence>
<reference evidence="3 4" key="1">
    <citation type="submission" date="2020-08" db="EMBL/GenBank/DDBJ databases">
        <title>The genome sequence of type strain Novosphingobium piscinae KCTC 42194.</title>
        <authorList>
            <person name="Liu Y."/>
        </authorList>
    </citation>
    <scope>NUCLEOTIDE SEQUENCE [LARGE SCALE GENOMIC DNA]</scope>
    <source>
        <strain evidence="3 4">KCTC 42194</strain>
    </source>
</reference>
<dbReference type="AlphaFoldDB" id="A0A7X1FW95"/>
<proteinExistence type="predicted"/>
<evidence type="ECO:0000256" key="1">
    <source>
        <dbReference type="SAM" id="SignalP"/>
    </source>
</evidence>
<dbReference type="NCBIfam" id="NF035944">
    <property type="entry name" value="PEPxxWA-CTERM"/>
    <property type="match status" value="1"/>
</dbReference>
<evidence type="ECO:0000313" key="4">
    <source>
        <dbReference type="Proteomes" id="UP000551327"/>
    </source>
</evidence>
<gene>
    <name evidence="3" type="ORF">H7F53_03215</name>
</gene>
<name>A0A7X1FW95_9SPHN</name>
<protein>
    <submittedName>
        <fullName evidence="3">PEP-CTERM sorting domain-containing protein</fullName>
    </submittedName>
</protein>
<comment type="caution">
    <text evidence="3">The sequence shown here is derived from an EMBL/GenBank/DDBJ whole genome shotgun (WGS) entry which is preliminary data.</text>
</comment>
<accession>A0A7X1FW95</accession>
<evidence type="ECO:0000313" key="3">
    <source>
        <dbReference type="EMBL" id="MBC2668153.1"/>
    </source>
</evidence>
<dbReference type="Proteomes" id="UP000551327">
    <property type="component" value="Unassembled WGS sequence"/>
</dbReference>
<feature type="domain" description="Ice-binding protein C-terminal" evidence="2">
    <location>
        <begin position="254"/>
        <end position="277"/>
    </location>
</feature>
<organism evidence="3 4">
    <name type="scientific">Novosphingobium piscinae</name>
    <dbReference type="NCBI Taxonomy" id="1507448"/>
    <lineage>
        <taxon>Bacteria</taxon>
        <taxon>Pseudomonadati</taxon>
        <taxon>Pseudomonadota</taxon>
        <taxon>Alphaproteobacteria</taxon>
        <taxon>Sphingomonadales</taxon>
        <taxon>Sphingomonadaceae</taxon>
        <taxon>Novosphingobium</taxon>
    </lineage>
</organism>
<keyword evidence="4" id="KW-1185">Reference proteome</keyword>
<dbReference type="Pfam" id="PF07589">
    <property type="entry name" value="PEP-CTERM"/>
    <property type="match status" value="1"/>
</dbReference>
<dbReference type="RefSeq" id="WP_185678034.1">
    <property type="nucleotide sequence ID" value="NZ_JACLAX010000002.1"/>
</dbReference>
<dbReference type="InterPro" id="IPR013424">
    <property type="entry name" value="Ice-binding_C"/>
</dbReference>
<feature type="signal peptide" evidence="1">
    <location>
        <begin position="1"/>
        <end position="24"/>
    </location>
</feature>
<keyword evidence="1" id="KW-0732">Signal</keyword>
<dbReference type="EMBL" id="JACLAX010000002">
    <property type="protein sequence ID" value="MBC2668153.1"/>
    <property type="molecule type" value="Genomic_DNA"/>
</dbReference>
<feature type="chain" id="PRO_5031424144" evidence="1">
    <location>
        <begin position="25"/>
        <end position="290"/>
    </location>
</feature>
<sequence length="290" mass="30575">MMKLLFKAVATLALAVSGATAAHAVTFFSNYNFSFNSSWVVSSSTGVGNSITFRSTTDPLLRVKATAWSIDRGTTASNTDDIVTAATLRFWSGGLGVQNIYEANTSPNHSIDNGVDSTTVNGNTVAKNMVDFVLLQFNYDVDINTMGTGWVSGDSDASLRVGAGPTSNPANWANTPALNNRPVIGNTTGVELSDFVQVNTTAAGMNPTANGTPSTRNVNGDNQDGMIWLIGALYGTESNDFFKLNALGVTVFPTIPEPSTWMTLILGFGFIGWSMRRAASRASTTVLGAA</sequence>